<dbReference type="InterPro" id="IPR015919">
    <property type="entry name" value="Cadherin-like_sf"/>
</dbReference>
<comment type="caution">
    <text evidence="3">The sequence shown here is derived from an EMBL/GenBank/DDBJ whole genome shotgun (WGS) entry which is preliminary data.</text>
</comment>
<dbReference type="Gene3D" id="2.60.40.3440">
    <property type="match status" value="1"/>
</dbReference>
<proteinExistence type="predicted"/>
<dbReference type="NCBIfam" id="TIGR04183">
    <property type="entry name" value="Por_Secre_tail"/>
    <property type="match status" value="1"/>
</dbReference>
<feature type="chain" id="PRO_5020933584" evidence="1">
    <location>
        <begin position="31"/>
        <end position="1020"/>
    </location>
</feature>
<dbReference type="GO" id="GO:0005509">
    <property type="term" value="F:calcium ion binding"/>
    <property type="evidence" value="ECO:0007669"/>
    <property type="project" value="InterPro"/>
</dbReference>
<dbReference type="NCBIfam" id="TIGR03803">
    <property type="entry name" value="Gloeo_Verruco"/>
    <property type="match status" value="14"/>
</dbReference>
<dbReference type="RefSeq" id="WP_137261333.1">
    <property type="nucleotide sequence ID" value="NZ_SZQL01000005.1"/>
</dbReference>
<dbReference type="SUPFAM" id="SSF63829">
    <property type="entry name" value="Calcium-dependent phosphotriesterase"/>
    <property type="match status" value="2"/>
</dbReference>
<dbReference type="Pfam" id="PF18962">
    <property type="entry name" value="Por_Secre_tail"/>
    <property type="match status" value="1"/>
</dbReference>
<dbReference type="OrthoDB" id="615576at2"/>
<dbReference type="Gene3D" id="2.60.40.10">
    <property type="entry name" value="Immunoglobulins"/>
    <property type="match status" value="1"/>
</dbReference>
<evidence type="ECO:0000256" key="1">
    <source>
        <dbReference type="SAM" id="SignalP"/>
    </source>
</evidence>
<accession>A0A4U3L2T0</accession>
<keyword evidence="4" id="KW-1185">Reference proteome</keyword>
<evidence type="ECO:0000259" key="2">
    <source>
        <dbReference type="Pfam" id="PF18962"/>
    </source>
</evidence>
<dbReference type="AlphaFoldDB" id="A0A4U3L2T0"/>
<dbReference type="Pfam" id="PF17963">
    <property type="entry name" value="Big_9"/>
    <property type="match status" value="1"/>
</dbReference>
<organism evidence="3 4">
    <name type="scientific">Ilyomonas limi</name>
    <dbReference type="NCBI Taxonomy" id="2575867"/>
    <lineage>
        <taxon>Bacteria</taxon>
        <taxon>Pseudomonadati</taxon>
        <taxon>Bacteroidota</taxon>
        <taxon>Chitinophagia</taxon>
        <taxon>Chitinophagales</taxon>
        <taxon>Chitinophagaceae</taxon>
        <taxon>Ilyomonas</taxon>
    </lineage>
</organism>
<dbReference type="Proteomes" id="UP000305848">
    <property type="component" value="Unassembled WGS sequence"/>
</dbReference>
<feature type="signal peptide" evidence="1">
    <location>
        <begin position="1"/>
        <end position="30"/>
    </location>
</feature>
<dbReference type="InterPro" id="IPR026444">
    <property type="entry name" value="Secre_tail"/>
</dbReference>
<dbReference type="SUPFAM" id="SSF49313">
    <property type="entry name" value="Cadherin-like"/>
    <property type="match status" value="1"/>
</dbReference>
<dbReference type="CDD" id="cd11304">
    <property type="entry name" value="Cadherin_repeat"/>
    <property type="match status" value="1"/>
</dbReference>
<evidence type="ECO:0000313" key="3">
    <source>
        <dbReference type="EMBL" id="TKK69338.1"/>
    </source>
</evidence>
<name>A0A4U3L2T0_9BACT</name>
<keyword evidence="1" id="KW-0732">Signal</keyword>
<dbReference type="InterPro" id="IPR013783">
    <property type="entry name" value="Ig-like_fold"/>
</dbReference>
<dbReference type="GO" id="GO:0016020">
    <property type="term" value="C:membrane"/>
    <property type="evidence" value="ECO:0007669"/>
    <property type="project" value="InterPro"/>
</dbReference>
<dbReference type="InterPro" id="IPR022519">
    <property type="entry name" value="Gloeo/Verruco_rpt"/>
</dbReference>
<sequence>MQQNNFTQLLTRSIFLLLIGLTTLLQPASAQTVLTGLTSNGGPDGKGTAFTINTNGSNFSLIQNFADWGKTPTGSLLKGDDGKFYGMTSSGGTYGYGSVFSMSATGAVTMLKQFNYTTDGAYPDGELIKGADGNLYGVTPSGGITSYGTIFKISTSGAFSVIKNFNYSTDGAHPNGHLVLASDGNYYGTTYSGGANSAGTIYKLTPGGVFTVIHNMNMATEGGNSYSSLTEGTDGNLYGLAYYGGTYNYGTVFKITKTGNLTVLKHLNGASDGGYPQSDLIQAKDGNFYGTCYSGGTGGNGTIFKITPSGVYTVLKNLSASKDGGNPYGALLQNTDGAFYGMTRTGGAYTSGTIYKLVGNVYTVIHSLQPATEGSTPNGALIKGNDASLYALASLGGTYNMGTAFKVTTAGAVTLLTSFNGATLGNEPYESFIKGKDSAYYATTSKGGAYGYGTIIKMCGGNTTVLFSFNRSISGGNPKGSLVQASDGNLYGTASEGGNNNSGVIFKITPTGNYTVLRHLNSSTDGSYPQGGLIQATDGFLYGMNSSGGANGGGTIFKIALGGAYTVVRHLAYATDGSSPQGGLVQATDGSLYGMTTNNGKIFKLTLPNTFTVLHTFNSSTDGYNPQGSLIQGKDGNLYGTCSDGGSYSAGTIFKASLTGTLKVLRYLNATTDGRMPKGSLVQGPDGVLYGTTSIGGKYNTGTIFKITSGGAYTVLRHLNLIADGGNPYGSLIFAPVNNLVANPQSVTTDQGKAVAITLSGSGGSSLTYTISAQPKNGTISGTGANRTYTPNAGYSGADSFSFKVSIGCMASAPAKVKITVKPATTVNHAPVLDTIKNKTVIVNNTLKFKATAADVDAGQTLTFSLRNAPAGSKINAGTGVFSWTPTATGTYTATIRVTDNGTPAMYDEQAFTIKVNPATTLTANTMAGEATMKTGDDELFSAKLYPNPVHNTCNLQMNTGAETIIVTVADAKGSIVINKQLHLQGASSASLDVATLASGMYFLTVQTDNNRQTIKFIKQ</sequence>
<feature type="domain" description="Secretion system C-terminal sorting" evidence="2">
    <location>
        <begin position="945"/>
        <end position="1018"/>
    </location>
</feature>
<gene>
    <name evidence="3" type="ORF">FC093_08460</name>
</gene>
<dbReference type="EMBL" id="SZQL01000005">
    <property type="protein sequence ID" value="TKK69338.1"/>
    <property type="molecule type" value="Genomic_DNA"/>
</dbReference>
<protein>
    <submittedName>
        <fullName evidence="3">T9SS type A sorting domain-containing protein</fullName>
    </submittedName>
</protein>
<reference evidence="3 4" key="1">
    <citation type="submission" date="2019-05" db="EMBL/GenBank/DDBJ databases">
        <title>Panacibacter sp. strain 17mud1-8 Genome sequencing and assembly.</title>
        <authorList>
            <person name="Chhetri G."/>
        </authorList>
    </citation>
    <scope>NUCLEOTIDE SEQUENCE [LARGE SCALE GENOMIC DNA]</scope>
    <source>
        <strain evidence="3 4">17mud1-8</strain>
    </source>
</reference>
<evidence type="ECO:0000313" key="4">
    <source>
        <dbReference type="Proteomes" id="UP000305848"/>
    </source>
</evidence>
<dbReference type="Pfam" id="PF05345">
    <property type="entry name" value="He_PIG"/>
    <property type="match status" value="1"/>
</dbReference>